<dbReference type="AlphaFoldDB" id="A0AAE2SEX6"/>
<organism evidence="2 3">
    <name type="scientific">Oceaniferula flava</name>
    <dbReference type="NCBI Taxonomy" id="2800421"/>
    <lineage>
        <taxon>Bacteria</taxon>
        <taxon>Pseudomonadati</taxon>
        <taxon>Verrucomicrobiota</taxon>
        <taxon>Verrucomicrobiia</taxon>
        <taxon>Verrucomicrobiales</taxon>
        <taxon>Verrucomicrobiaceae</taxon>
        <taxon>Oceaniferula</taxon>
    </lineage>
</organism>
<evidence type="ECO:0000313" key="3">
    <source>
        <dbReference type="Proteomes" id="UP000634206"/>
    </source>
</evidence>
<dbReference type="EMBL" id="JAENIG010000013">
    <property type="protein sequence ID" value="MBK1856414.1"/>
    <property type="molecule type" value="Genomic_DNA"/>
</dbReference>
<name>A0AAE2SEX6_9BACT</name>
<dbReference type="NCBIfam" id="TIGR02595">
    <property type="entry name" value="PEP_CTERM"/>
    <property type="match status" value="1"/>
</dbReference>
<keyword evidence="1" id="KW-0732">Signal</keyword>
<keyword evidence="3" id="KW-1185">Reference proteome</keyword>
<evidence type="ECO:0000313" key="2">
    <source>
        <dbReference type="EMBL" id="MBK1856414.1"/>
    </source>
</evidence>
<feature type="signal peptide" evidence="1">
    <location>
        <begin position="1"/>
        <end position="20"/>
    </location>
</feature>
<feature type="chain" id="PRO_5042007784" evidence="1">
    <location>
        <begin position="21"/>
        <end position="238"/>
    </location>
</feature>
<dbReference type="RefSeq" id="WP_309491035.1">
    <property type="nucleotide sequence ID" value="NZ_JAENIG010000013.1"/>
</dbReference>
<dbReference type="Proteomes" id="UP000634206">
    <property type="component" value="Unassembled WGS sequence"/>
</dbReference>
<gene>
    <name evidence="2" type="ORF">JIN83_15685</name>
</gene>
<protein>
    <submittedName>
        <fullName evidence="2">PEP-CTERM sorting domain-containing protein</fullName>
    </submittedName>
</protein>
<accession>A0AAE2SEX6</accession>
<dbReference type="InterPro" id="IPR013424">
    <property type="entry name" value="Ice-binding_C"/>
</dbReference>
<reference evidence="2" key="1">
    <citation type="submission" date="2021-01" db="EMBL/GenBank/DDBJ databases">
        <title>Modified the classification status of verrucomicrobia.</title>
        <authorList>
            <person name="Feng X."/>
        </authorList>
    </citation>
    <scope>NUCLEOTIDE SEQUENCE</scope>
    <source>
        <strain evidence="2">5K15</strain>
    </source>
</reference>
<sequence>MKHTSAFLILGTLMPSVASAAFILSTDFSGSSEAGTTLNNISWTSSGITAPGSSLSVTNGIISPGNTTITPAGDLWTTAETNGYFAPHNNTGSGGDWNTQINFTTLSSGIALGDLDLLWTNVNNQGVIQPAARDNTFQVQLIDIDNANNVIYDSGAIDTPAVNTASEGSQTLTFDLSSLTLDANTNYGLYIAALDAPIAGSHTAIDSLTLNGAVVPEPSSALLVGLAGGLSLLRRKRA</sequence>
<comment type="caution">
    <text evidence="2">The sequence shown here is derived from an EMBL/GenBank/DDBJ whole genome shotgun (WGS) entry which is preliminary data.</text>
</comment>
<evidence type="ECO:0000256" key="1">
    <source>
        <dbReference type="SAM" id="SignalP"/>
    </source>
</evidence>
<proteinExistence type="predicted"/>